<reference evidence="1" key="1">
    <citation type="journal article" date="2012" name="PLoS ONE">
        <title>Gene sets for utilization of primary and secondary nutrition supplies in the distal gut of endangered iberian lynx.</title>
        <authorList>
            <person name="Alcaide M."/>
            <person name="Messina E."/>
            <person name="Richter M."/>
            <person name="Bargiela R."/>
            <person name="Peplies J."/>
            <person name="Huws S.A."/>
            <person name="Newbold C.J."/>
            <person name="Golyshin P.N."/>
            <person name="Simon M.A."/>
            <person name="Lopez G."/>
            <person name="Yakimov M.M."/>
            <person name="Ferrer M."/>
        </authorList>
    </citation>
    <scope>NUCLEOTIDE SEQUENCE</scope>
</reference>
<evidence type="ECO:0000313" key="1">
    <source>
        <dbReference type="EMBL" id="EJW92988.1"/>
    </source>
</evidence>
<sequence length="75" mass="8876">MRVVRIYPVAKEIIYEFLGKTSDLHIGIHIYVFYLKSISLQHFPDGNDVRMNFSPRQRFHCNIQIISSCTCHLKH</sequence>
<proteinExistence type="predicted"/>
<name>J9FEZ3_9ZZZZ</name>
<gene>
    <name evidence="1" type="ORF">EVA_18905</name>
</gene>
<dbReference type="AlphaFoldDB" id="J9FEZ3"/>
<protein>
    <submittedName>
        <fullName evidence="1">Uncharacterized protein</fullName>
    </submittedName>
</protein>
<organism evidence="1">
    <name type="scientific">gut metagenome</name>
    <dbReference type="NCBI Taxonomy" id="749906"/>
    <lineage>
        <taxon>unclassified sequences</taxon>
        <taxon>metagenomes</taxon>
        <taxon>organismal metagenomes</taxon>
    </lineage>
</organism>
<accession>J9FEZ3</accession>
<comment type="caution">
    <text evidence="1">The sequence shown here is derived from an EMBL/GenBank/DDBJ whole genome shotgun (WGS) entry which is preliminary data.</text>
</comment>
<dbReference type="EMBL" id="AMCI01007222">
    <property type="protein sequence ID" value="EJW92988.1"/>
    <property type="molecule type" value="Genomic_DNA"/>
</dbReference>